<sequence>MQPVLALDPANIPLALYIHVPWCVKKCPYCDFNSHALASDGVDEMFAQYVDALLKDAQSQQDLATNRAISSVFFGGGTPSLLPTAQMARLLDGLRALFAFTPDCEITLEANPGTLEHVPFAEYLAMGINRLSLGVQSFDEKALHALGRIHSPDNALTAIKAARAAGFKRVNVDLMHGLPAQTPELAVHDIKTAIDAGATHLSWYQLTIEPNTAFYRKPPDLPDESTLEAIETAGRACLYEHGFDDYEVSAWVSSNDKPCAHNVNYWQFGDYLAIGAGAHGKITLKNHAQHADGIYRFYKSRLPKDYVNFTDVSPNSQQDKIGVLHENIAHAAPKMVQFAAIDEAQLPFEFMMNALRLKHGVSTQLFEERTGLFVSSIDNELLPLQHQGFMVHDPTRLCPTPMGFRFVNHLVSAFLP</sequence>
<dbReference type="SFLD" id="SFLDS00029">
    <property type="entry name" value="Radical_SAM"/>
    <property type="match status" value="1"/>
</dbReference>
<evidence type="ECO:0000256" key="1">
    <source>
        <dbReference type="ARBA" id="ARBA00001966"/>
    </source>
</evidence>
<dbReference type="InterPro" id="IPR034505">
    <property type="entry name" value="Coproporphyrinogen-III_oxidase"/>
</dbReference>
<dbReference type="Pfam" id="PF04055">
    <property type="entry name" value="Radical_SAM"/>
    <property type="match status" value="1"/>
</dbReference>
<keyword evidence="9 10" id="KW-0143">Chaperone</keyword>
<evidence type="ECO:0000256" key="9">
    <source>
        <dbReference type="ARBA" id="ARBA00023186"/>
    </source>
</evidence>
<evidence type="ECO:0000256" key="6">
    <source>
        <dbReference type="ARBA" id="ARBA00022723"/>
    </source>
</evidence>
<dbReference type="PANTHER" id="PTHR13932:SF5">
    <property type="entry name" value="RADICAL S-ADENOSYL METHIONINE DOMAIN-CONTAINING PROTEIN 1, MITOCHONDRIAL"/>
    <property type="match status" value="1"/>
</dbReference>
<reference evidence="13 15" key="2">
    <citation type="submission" date="2018-06" db="EMBL/GenBank/DDBJ databases">
        <authorList>
            <consortium name="Pathogen Informatics"/>
            <person name="Doyle S."/>
        </authorList>
    </citation>
    <scope>NUCLEOTIDE SEQUENCE [LARGE SCALE GENOMIC DNA]</scope>
    <source>
        <strain evidence="13 15">NCTC10293</strain>
    </source>
</reference>
<proteinExistence type="inferred from homology"/>
<evidence type="ECO:0000256" key="5">
    <source>
        <dbReference type="ARBA" id="ARBA00022691"/>
    </source>
</evidence>
<dbReference type="GO" id="GO:0005737">
    <property type="term" value="C:cytoplasm"/>
    <property type="evidence" value="ECO:0007669"/>
    <property type="project" value="UniProtKB-SubCell"/>
</dbReference>
<dbReference type="SFLD" id="SFLDF00288">
    <property type="entry name" value="HemN-like__clustered_with_nucl"/>
    <property type="match status" value="1"/>
</dbReference>
<keyword evidence="6 10" id="KW-0479">Metal-binding</keyword>
<dbReference type="Pfam" id="PF06969">
    <property type="entry name" value="HemN_C"/>
    <property type="match status" value="1"/>
</dbReference>
<dbReference type="PROSITE" id="PS51918">
    <property type="entry name" value="RADICAL_SAM"/>
    <property type="match status" value="1"/>
</dbReference>
<dbReference type="SUPFAM" id="SSF102114">
    <property type="entry name" value="Radical SAM enzymes"/>
    <property type="match status" value="1"/>
</dbReference>
<protein>
    <recommendedName>
        <fullName evidence="3 10">Heme chaperone HemW</fullName>
    </recommendedName>
</protein>
<keyword evidence="13" id="KW-0560">Oxidoreductase</keyword>
<dbReference type="SFLD" id="SFLDG01065">
    <property type="entry name" value="anaerobic_coproporphyrinogen-I"/>
    <property type="match status" value="1"/>
</dbReference>
<dbReference type="InterPro" id="IPR058240">
    <property type="entry name" value="rSAM_sf"/>
</dbReference>
<evidence type="ECO:0000313" key="13">
    <source>
        <dbReference type="EMBL" id="STZ14396.1"/>
    </source>
</evidence>
<evidence type="ECO:0000256" key="8">
    <source>
        <dbReference type="ARBA" id="ARBA00023014"/>
    </source>
</evidence>
<dbReference type="STRING" id="34060.B0181_02880"/>
<dbReference type="SMART" id="SM00729">
    <property type="entry name" value="Elp3"/>
    <property type="match status" value="1"/>
</dbReference>
<dbReference type="Proteomes" id="UP000190435">
    <property type="component" value="Unassembled WGS sequence"/>
</dbReference>
<accession>A0A1T0A752</accession>
<dbReference type="GO" id="GO:0046872">
    <property type="term" value="F:metal ion binding"/>
    <property type="evidence" value="ECO:0007669"/>
    <property type="project" value="UniProtKB-UniRule"/>
</dbReference>
<reference evidence="12 14" key="1">
    <citation type="submission" date="2017-02" db="EMBL/GenBank/DDBJ databases">
        <title>Draft genome sequence of Moraxella caviae CCUG 355 type strain.</title>
        <authorList>
            <person name="Engstrom-Jakobsson H."/>
            <person name="Salva-Serra F."/>
            <person name="Thorell K."/>
            <person name="Gonzales-Siles L."/>
            <person name="Karlsson R."/>
            <person name="Boulund F."/>
            <person name="Engstrand L."/>
            <person name="Moore E."/>
        </authorList>
    </citation>
    <scope>NUCLEOTIDE SEQUENCE [LARGE SCALE GENOMIC DNA]</scope>
    <source>
        <strain evidence="12 14">CCUG 355</strain>
    </source>
</reference>
<evidence type="ECO:0000256" key="7">
    <source>
        <dbReference type="ARBA" id="ARBA00023004"/>
    </source>
</evidence>
<dbReference type="EMBL" id="MUXU01000021">
    <property type="protein sequence ID" value="OOR91517.1"/>
    <property type="molecule type" value="Genomic_DNA"/>
</dbReference>
<dbReference type="Gene3D" id="3.20.20.70">
    <property type="entry name" value="Aldolase class I"/>
    <property type="match status" value="1"/>
</dbReference>
<keyword evidence="4 10" id="KW-0349">Heme</keyword>
<dbReference type="InterPro" id="IPR010723">
    <property type="entry name" value="HemN_C"/>
</dbReference>
<dbReference type="SFLD" id="SFLDF00562">
    <property type="entry name" value="HemN-like__clustered_with_heat"/>
    <property type="match status" value="1"/>
</dbReference>
<dbReference type="GO" id="GO:0004109">
    <property type="term" value="F:coproporphyrinogen oxidase activity"/>
    <property type="evidence" value="ECO:0007669"/>
    <property type="project" value="InterPro"/>
</dbReference>
<evidence type="ECO:0000256" key="2">
    <source>
        <dbReference type="ARBA" id="ARBA00006100"/>
    </source>
</evidence>
<dbReference type="NCBIfam" id="TIGR00539">
    <property type="entry name" value="hemN_rel"/>
    <property type="match status" value="1"/>
</dbReference>
<organism evidence="12 14">
    <name type="scientific">Moraxella caviae</name>
    <dbReference type="NCBI Taxonomy" id="34060"/>
    <lineage>
        <taxon>Bacteria</taxon>
        <taxon>Pseudomonadati</taxon>
        <taxon>Pseudomonadota</taxon>
        <taxon>Gammaproteobacteria</taxon>
        <taxon>Moraxellales</taxon>
        <taxon>Moraxellaceae</taxon>
        <taxon>Moraxella</taxon>
    </lineage>
</organism>
<dbReference type="InterPro" id="IPR004559">
    <property type="entry name" value="HemW-like"/>
</dbReference>
<keyword evidence="8 10" id="KW-0411">Iron-sulfur</keyword>
<keyword evidence="10" id="KW-0963">Cytoplasm</keyword>
<gene>
    <name evidence="13" type="primary">hemN_2</name>
    <name evidence="12" type="ORF">B0181_02880</name>
    <name evidence="13" type="ORF">NCTC10293_01990</name>
</gene>
<evidence type="ECO:0000259" key="11">
    <source>
        <dbReference type="PROSITE" id="PS51918"/>
    </source>
</evidence>
<comment type="subcellular location">
    <subcellularLocation>
        <location evidence="10">Cytoplasm</location>
    </subcellularLocation>
</comment>
<keyword evidence="7 10" id="KW-0408">Iron</keyword>
<evidence type="ECO:0000256" key="10">
    <source>
        <dbReference type="RuleBase" id="RU364116"/>
    </source>
</evidence>
<dbReference type="EMBL" id="UGQE01000004">
    <property type="protein sequence ID" value="STZ14396.1"/>
    <property type="molecule type" value="Genomic_DNA"/>
</dbReference>
<evidence type="ECO:0000313" key="12">
    <source>
        <dbReference type="EMBL" id="OOR91517.1"/>
    </source>
</evidence>
<dbReference type="InterPro" id="IPR006638">
    <property type="entry name" value="Elp3/MiaA/NifB-like_rSAM"/>
</dbReference>
<dbReference type="CDD" id="cd01335">
    <property type="entry name" value="Radical_SAM"/>
    <property type="match status" value="1"/>
</dbReference>
<dbReference type="RefSeq" id="WP_078275980.1">
    <property type="nucleotide sequence ID" value="NZ_CAACXO010000006.1"/>
</dbReference>
<dbReference type="GO" id="GO:0006779">
    <property type="term" value="P:porphyrin-containing compound biosynthetic process"/>
    <property type="evidence" value="ECO:0007669"/>
    <property type="project" value="InterPro"/>
</dbReference>
<comment type="function">
    <text evidence="10">Probably acts as a heme chaperone, transferring heme to an unknown acceptor. Binds one molecule of heme per monomer, possibly covalently. Binds 1 [4Fe-4S] cluster. The cluster is coordinated with 3 cysteines and an exchangeable S-adenosyl-L-methionine.</text>
</comment>
<evidence type="ECO:0000256" key="4">
    <source>
        <dbReference type="ARBA" id="ARBA00022617"/>
    </source>
</evidence>
<comment type="cofactor">
    <cofactor evidence="1">
        <name>[4Fe-4S] cluster</name>
        <dbReference type="ChEBI" id="CHEBI:49883"/>
    </cofactor>
</comment>
<dbReference type="SFLD" id="SFLDG01082">
    <property type="entry name" value="B12-binding_domain_containing"/>
    <property type="match status" value="1"/>
</dbReference>
<evidence type="ECO:0000313" key="15">
    <source>
        <dbReference type="Proteomes" id="UP000255279"/>
    </source>
</evidence>
<name>A0A1T0A752_9GAMM</name>
<evidence type="ECO:0000313" key="14">
    <source>
        <dbReference type="Proteomes" id="UP000190435"/>
    </source>
</evidence>
<comment type="similarity">
    <text evidence="2">Belongs to the anaerobic coproporphyrinogen-III oxidase family. HemW subfamily.</text>
</comment>
<dbReference type="AlphaFoldDB" id="A0A1T0A752"/>
<dbReference type="PANTHER" id="PTHR13932">
    <property type="entry name" value="COPROPORPHYRINIGEN III OXIDASE"/>
    <property type="match status" value="1"/>
</dbReference>
<keyword evidence="14" id="KW-1185">Reference proteome</keyword>
<dbReference type="Proteomes" id="UP000255279">
    <property type="component" value="Unassembled WGS sequence"/>
</dbReference>
<feature type="domain" description="Radical SAM core" evidence="11">
    <location>
        <begin position="8"/>
        <end position="244"/>
    </location>
</feature>
<dbReference type="InterPro" id="IPR013785">
    <property type="entry name" value="Aldolase_TIM"/>
</dbReference>
<dbReference type="InterPro" id="IPR007197">
    <property type="entry name" value="rSAM"/>
</dbReference>
<evidence type="ECO:0000256" key="3">
    <source>
        <dbReference type="ARBA" id="ARBA00017228"/>
    </source>
</evidence>
<keyword evidence="10" id="KW-0004">4Fe-4S</keyword>
<dbReference type="GO" id="GO:0051539">
    <property type="term" value="F:4 iron, 4 sulfur cluster binding"/>
    <property type="evidence" value="ECO:0007669"/>
    <property type="project" value="UniProtKB-UniRule"/>
</dbReference>
<keyword evidence="5 10" id="KW-0949">S-adenosyl-L-methionine</keyword>
<dbReference type="OrthoDB" id="9808022at2"/>